<name>A0A292PXE6_9PEZI</name>
<evidence type="ECO:0000313" key="3">
    <source>
        <dbReference type="Proteomes" id="UP001412239"/>
    </source>
</evidence>
<keyword evidence="3" id="KW-1185">Reference proteome</keyword>
<feature type="compositionally biased region" description="Gly residues" evidence="1">
    <location>
        <begin position="45"/>
        <end position="56"/>
    </location>
</feature>
<protein>
    <submittedName>
        <fullName evidence="2">Uncharacterized protein</fullName>
    </submittedName>
</protein>
<proteinExistence type="predicted"/>
<dbReference type="EMBL" id="LN890996">
    <property type="protein sequence ID" value="CUS12282.1"/>
    <property type="molecule type" value="Genomic_DNA"/>
</dbReference>
<dbReference type="Proteomes" id="UP001412239">
    <property type="component" value="Unassembled WGS sequence"/>
</dbReference>
<gene>
    <name evidence="2" type="ORF">GSTUAT00003608001</name>
</gene>
<sequence>MTNHLETLDPGIVNRPGGFDRKCSFPMPNVYFVDHRGHGADLRGGDGGNGGGGGDGEGGEDGEDGNGDESGLFGRIIKEQINSLKRGMLVG</sequence>
<feature type="compositionally biased region" description="Acidic residues" evidence="1">
    <location>
        <begin position="57"/>
        <end position="67"/>
    </location>
</feature>
<accession>A0A292PXE6</accession>
<dbReference type="AlphaFoldDB" id="A0A292PXE6"/>
<feature type="region of interest" description="Disordered" evidence="1">
    <location>
        <begin position="37"/>
        <end position="71"/>
    </location>
</feature>
<organism evidence="2 3">
    <name type="scientific">Tuber aestivum</name>
    <name type="common">summer truffle</name>
    <dbReference type="NCBI Taxonomy" id="59557"/>
    <lineage>
        <taxon>Eukaryota</taxon>
        <taxon>Fungi</taxon>
        <taxon>Dikarya</taxon>
        <taxon>Ascomycota</taxon>
        <taxon>Pezizomycotina</taxon>
        <taxon>Pezizomycetes</taxon>
        <taxon>Pezizales</taxon>
        <taxon>Tuberaceae</taxon>
        <taxon>Tuber</taxon>
    </lineage>
</organism>
<reference evidence="2" key="1">
    <citation type="submission" date="2015-10" db="EMBL/GenBank/DDBJ databases">
        <authorList>
            <person name="Regsiter A."/>
            <person name="william w."/>
        </authorList>
    </citation>
    <scope>NUCLEOTIDE SEQUENCE</scope>
    <source>
        <strain evidence="2">Montdore</strain>
    </source>
</reference>
<evidence type="ECO:0000313" key="2">
    <source>
        <dbReference type="EMBL" id="CUS12282.1"/>
    </source>
</evidence>
<evidence type="ECO:0000256" key="1">
    <source>
        <dbReference type="SAM" id="MobiDB-lite"/>
    </source>
</evidence>